<dbReference type="PANTHER" id="PTHR13696">
    <property type="entry name" value="P-LOOP CONTAINING NUCLEOSIDE TRIPHOSPHATE HYDROLASE"/>
    <property type="match status" value="1"/>
</dbReference>
<dbReference type="InterPro" id="IPR015223">
    <property type="entry name" value="MipZ"/>
</dbReference>
<dbReference type="RefSeq" id="WP_057854646.1">
    <property type="nucleotide sequence ID" value="NZ_LLXX01000197.1"/>
</dbReference>
<dbReference type="InterPro" id="IPR050678">
    <property type="entry name" value="DNA_Partitioning_ATPase"/>
</dbReference>
<accession>A0A0R3KJD2</accession>
<organism evidence="1 2">
    <name type="scientific">Bradyrhizobium valentinum</name>
    <dbReference type="NCBI Taxonomy" id="1518501"/>
    <lineage>
        <taxon>Bacteria</taxon>
        <taxon>Pseudomonadati</taxon>
        <taxon>Pseudomonadota</taxon>
        <taxon>Alphaproteobacteria</taxon>
        <taxon>Hyphomicrobiales</taxon>
        <taxon>Nitrobacteraceae</taxon>
        <taxon>Bradyrhizobium</taxon>
    </lineage>
</organism>
<comment type="caution">
    <text evidence="1">The sequence shown here is derived from an EMBL/GenBank/DDBJ whole genome shotgun (WGS) entry which is preliminary data.</text>
</comment>
<name>A0A0R3KJD2_9BRAD</name>
<keyword evidence="2" id="KW-1185">Reference proteome</keyword>
<dbReference type="STRING" id="1518501.CQ10_11730"/>
<dbReference type="CDD" id="cd02042">
    <property type="entry name" value="ParAB_family"/>
    <property type="match status" value="1"/>
</dbReference>
<dbReference type="SUPFAM" id="SSF52540">
    <property type="entry name" value="P-loop containing nucleoside triphosphate hydrolases"/>
    <property type="match status" value="1"/>
</dbReference>
<evidence type="ECO:0000313" key="2">
    <source>
        <dbReference type="Proteomes" id="UP000051913"/>
    </source>
</evidence>
<dbReference type="AlphaFoldDB" id="A0A0R3KJD2"/>
<dbReference type="PANTHER" id="PTHR13696:SF96">
    <property type="entry name" value="COBQ_COBB_MIND_PARA NUCLEOTIDE BINDING DOMAIN-CONTAINING PROTEIN"/>
    <property type="match status" value="1"/>
</dbReference>
<reference evidence="1 2" key="1">
    <citation type="submission" date="2014-03" db="EMBL/GenBank/DDBJ databases">
        <title>Bradyrhizobium valentinum sp. nov., isolated from effective nodules of Lupinus mariae-josephae, a lupine endemic of basic-lime soils in Eastern Spain.</title>
        <authorList>
            <person name="Duran D."/>
            <person name="Rey L."/>
            <person name="Navarro A."/>
            <person name="Busquets A."/>
            <person name="Imperial J."/>
            <person name="Ruiz-Argueso T."/>
        </authorList>
    </citation>
    <scope>NUCLEOTIDE SEQUENCE [LARGE SCALE GENOMIC DNA]</scope>
    <source>
        <strain evidence="1 2">LmjM3</strain>
    </source>
</reference>
<protein>
    <submittedName>
        <fullName evidence="1">ATPase</fullName>
    </submittedName>
</protein>
<dbReference type="Pfam" id="PF09140">
    <property type="entry name" value="MipZ"/>
    <property type="match status" value="1"/>
</dbReference>
<sequence length="307" mass="33856">MLTAPVHQLRPPPHVVVVGNEKGGSGKTTIAMHVAVALLKAGQRVATVDLDGRQRTLTHYVESRRGWARRNQVDLELPTHFCIARVEGAMVAENEAAECSDFQRAIAAAQDRHDFVVIDTPPYDSYLMRLAHSITDTLVTPLSDSFVDLDVLATLDPVTLTVTGISHYGDLVRETRRHRRPVDGALIDWVVVRNRISPQQSSTAQVLCGCLQELALNAGFRVVPGFHDRPIYRDLFPRGLTALDALCETMPGIDGEVSRRPACCEVEGLLEGLKLPINDRARRHAALRAEWFASRDRPLDADILAGP</sequence>
<dbReference type="Proteomes" id="UP000051913">
    <property type="component" value="Unassembled WGS sequence"/>
</dbReference>
<proteinExistence type="predicted"/>
<gene>
    <name evidence="1" type="ORF">CP49_28075</name>
</gene>
<dbReference type="EMBL" id="LLXX01000197">
    <property type="protein sequence ID" value="KRQ95889.1"/>
    <property type="molecule type" value="Genomic_DNA"/>
</dbReference>
<dbReference type="Gene3D" id="3.40.50.300">
    <property type="entry name" value="P-loop containing nucleotide triphosphate hydrolases"/>
    <property type="match status" value="1"/>
</dbReference>
<evidence type="ECO:0000313" key="1">
    <source>
        <dbReference type="EMBL" id="KRQ95889.1"/>
    </source>
</evidence>
<dbReference type="OrthoDB" id="9777757at2"/>
<dbReference type="InterPro" id="IPR027417">
    <property type="entry name" value="P-loop_NTPase"/>
</dbReference>